<dbReference type="RefSeq" id="WP_044346813.1">
    <property type="nucleotide sequence ID" value="NZ_AZAC01000003.1"/>
</dbReference>
<dbReference type="PATRIC" id="fig|1429043.3.peg.856"/>
<dbReference type="InterPro" id="IPR000524">
    <property type="entry name" value="Tscrpt_reg_HTH_GntR"/>
</dbReference>
<dbReference type="InterPro" id="IPR036390">
    <property type="entry name" value="WH_DNA-bd_sf"/>
</dbReference>
<dbReference type="GO" id="GO:0003700">
    <property type="term" value="F:DNA-binding transcription factor activity"/>
    <property type="evidence" value="ECO:0007669"/>
    <property type="project" value="InterPro"/>
</dbReference>
<dbReference type="SMART" id="SM00345">
    <property type="entry name" value="HTH_GNTR"/>
    <property type="match status" value="1"/>
</dbReference>
<dbReference type="CDD" id="cd07377">
    <property type="entry name" value="WHTH_GntR"/>
    <property type="match status" value="1"/>
</dbReference>
<dbReference type="Pfam" id="PF07729">
    <property type="entry name" value="FCD"/>
    <property type="match status" value="1"/>
</dbReference>
<dbReference type="PROSITE" id="PS50949">
    <property type="entry name" value="HTH_GNTR"/>
    <property type="match status" value="1"/>
</dbReference>
<dbReference type="Gene3D" id="1.10.10.10">
    <property type="entry name" value="Winged helix-like DNA-binding domain superfamily/Winged helix DNA-binding domain"/>
    <property type="match status" value="1"/>
</dbReference>
<dbReference type="PANTHER" id="PTHR43537:SF5">
    <property type="entry name" value="UXU OPERON TRANSCRIPTIONAL REGULATOR"/>
    <property type="match status" value="1"/>
</dbReference>
<dbReference type="OrthoDB" id="5450856at2"/>
<keyword evidence="2" id="KW-0238">DNA-binding</keyword>
<evidence type="ECO:0000313" key="5">
    <source>
        <dbReference type="EMBL" id="KIX15450.1"/>
    </source>
</evidence>
<comment type="caution">
    <text evidence="5">The sequence shown here is derived from an EMBL/GenBank/DDBJ whole genome shotgun (WGS) entry which is preliminary data.</text>
</comment>
<dbReference type="STRING" id="1429043.X474_04025"/>
<dbReference type="PRINTS" id="PR00035">
    <property type="entry name" value="HTHGNTR"/>
</dbReference>
<evidence type="ECO:0000256" key="3">
    <source>
        <dbReference type="ARBA" id="ARBA00023163"/>
    </source>
</evidence>
<dbReference type="Pfam" id="PF00392">
    <property type="entry name" value="GntR"/>
    <property type="match status" value="1"/>
</dbReference>
<sequence length="246" mass="27553">METPDNSVIRRTAVDQVFDLVHKWLLSGTFQAGDVLPSQTELAKRFSVSRNTLREAMFKLAALGLVQSRQGVGTVVQAGAPSTYLGSISEQLLLEQITITEFIEARMFTEKAIVHLCVHRAGPELVTNLKANLEAQLQALEDRRDALFNDLDLQFHRELGEGCGNSVMRKFFQTSADLLSAFASKSYLVPGNLEFAYQGHAKIFKAIEQRDAAQAEEAMVWHIKEIALKTLKFLGLELEYELPQLR</sequence>
<dbReference type="Gene3D" id="1.20.120.530">
    <property type="entry name" value="GntR ligand-binding domain-like"/>
    <property type="match status" value="1"/>
</dbReference>
<dbReference type="FunCoup" id="A0A0D2K194">
    <property type="interactions" value="122"/>
</dbReference>
<gene>
    <name evidence="5" type="ORF">X474_04025</name>
</gene>
<evidence type="ECO:0000256" key="1">
    <source>
        <dbReference type="ARBA" id="ARBA00023015"/>
    </source>
</evidence>
<dbReference type="InterPro" id="IPR011711">
    <property type="entry name" value="GntR_C"/>
</dbReference>
<dbReference type="Proteomes" id="UP000032233">
    <property type="component" value="Unassembled WGS sequence"/>
</dbReference>
<dbReference type="EMBL" id="AZAC01000003">
    <property type="protein sequence ID" value="KIX15450.1"/>
    <property type="molecule type" value="Genomic_DNA"/>
</dbReference>
<keyword evidence="6" id="KW-1185">Reference proteome</keyword>
<dbReference type="InParanoid" id="A0A0D2K194"/>
<dbReference type="SUPFAM" id="SSF46785">
    <property type="entry name" value="Winged helix' DNA-binding domain"/>
    <property type="match status" value="1"/>
</dbReference>
<dbReference type="SMART" id="SM00895">
    <property type="entry name" value="FCD"/>
    <property type="match status" value="1"/>
</dbReference>
<dbReference type="InterPro" id="IPR036388">
    <property type="entry name" value="WH-like_DNA-bd_sf"/>
</dbReference>
<feature type="domain" description="HTH gntR-type" evidence="4">
    <location>
        <begin position="11"/>
        <end position="79"/>
    </location>
</feature>
<dbReference type="InterPro" id="IPR008920">
    <property type="entry name" value="TF_FadR/GntR_C"/>
</dbReference>
<evidence type="ECO:0000256" key="2">
    <source>
        <dbReference type="ARBA" id="ARBA00023125"/>
    </source>
</evidence>
<evidence type="ECO:0000259" key="4">
    <source>
        <dbReference type="PROSITE" id="PS50949"/>
    </source>
</evidence>
<reference evidence="5 6" key="1">
    <citation type="submission" date="2013-11" db="EMBL/GenBank/DDBJ databases">
        <title>Metagenomic analysis of a methanogenic consortium involved in long chain n-alkane degradation.</title>
        <authorList>
            <person name="Davidova I.A."/>
            <person name="Callaghan A.V."/>
            <person name="Wawrik B."/>
            <person name="Pruitt S."/>
            <person name="Marks C."/>
            <person name="Duncan K.E."/>
            <person name="Suflita J.M."/>
        </authorList>
    </citation>
    <scope>NUCLEOTIDE SEQUENCE [LARGE SCALE GENOMIC DNA]</scope>
    <source>
        <strain evidence="5 6">SPR</strain>
    </source>
</reference>
<dbReference type="AlphaFoldDB" id="A0A0D2K194"/>
<dbReference type="PANTHER" id="PTHR43537">
    <property type="entry name" value="TRANSCRIPTIONAL REGULATOR, GNTR FAMILY"/>
    <property type="match status" value="1"/>
</dbReference>
<name>A0A0D2K194_9BACT</name>
<dbReference type="SUPFAM" id="SSF48008">
    <property type="entry name" value="GntR ligand-binding domain-like"/>
    <property type="match status" value="1"/>
</dbReference>
<dbReference type="GO" id="GO:0003677">
    <property type="term" value="F:DNA binding"/>
    <property type="evidence" value="ECO:0007669"/>
    <property type="project" value="UniProtKB-KW"/>
</dbReference>
<proteinExistence type="predicted"/>
<evidence type="ECO:0000313" key="6">
    <source>
        <dbReference type="Proteomes" id="UP000032233"/>
    </source>
</evidence>
<accession>A0A0D2K194</accession>
<keyword evidence="3" id="KW-0804">Transcription</keyword>
<organism evidence="5 6">
    <name type="scientific">Dethiosulfatarculus sandiegensis</name>
    <dbReference type="NCBI Taxonomy" id="1429043"/>
    <lineage>
        <taxon>Bacteria</taxon>
        <taxon>Pseudomonadati</taxon>
        <taxon>Thermodesulfobacteriota</taxon>
        <taxon>Desulfarculia</taxon>
        <taxon>Desulfarculales</taxon>
        <taxon>Desulfarculaceae</taxon>
        <taxon>Dethiosulfatarculus</taxon>
    </lineage>
</organism>
<protein>
    <recommendedName>
        <fullName evidence="4">HTH gntR-type domain-containing protein</fullName>
    </recommendedName>
</protein>
<keyword evidence="1" id="KW-0805">Transcription regulation</keyword>